<feature type="compositionally biased region" description="Low complexity" evidence="1">
    <location>
        <begin position="130"/>
        <end position="141"/>
    </location>
</feature>
<dbReference type="Proteomes" id="UP000198894">
    <property type="component" value="Unassembled WGS sequence"/>
</dbReference>
<dbReference type="EMBL" id="FNEE01000001">
    <property type="protein sequence ID" value="SDI28773.1"/>
    <property type="molecule type" value="Genomic_DNA"/>
</dbReference>
<feature type="region of interest" description="Disordered" evidence="1">
    <location>
        <begin position="1"/>
        <end position="111"/>
    </location>
</feature>
<gene>
    <name evidence="2" type="ORF">SAMN05428953_101666</name>
</gene>
<sequence length="234" mass="23851">MAKQSSKAPASKSPAKQAPAKKAPVTGKESTSKGSGGKGRSRCEESSTCCQAEGRRGQGKSSAGQEAGCEGCGKTGSEESSTGQGCARQGKSSAGQEAGCKGRGQAGSEESCACQDCTRKEGCAGKESGGSEVFGSGEESSACGQTKGEGRDREGQEVIALLRSRRTVLRTVEGGCRIGASLAGSVLGQQQRRREDSFSQRPGLRLMAKSGGAFLCAGREILGAKPSWLGFEPV</sequence>
<evidence type="ECO:0000313" key="2">
    <source>
        <dbReference type="EMBL" id="SDI28773.1"/>
    </source>
</evidence>
<accession>A0A1G8JCG7</accession>
<reference evidence="3" key="1">
    <citation type="submission" date="2016-10" db="EMBL/GenBank/DDBJ databases">
        <authorList>
            <person name="Varghese N."/>
            <person name="Submissions S."/>
        </authorList>
    </citation>
    <scope>NUCLEOTIDE SEQUENCE [LARGE SCALE GENOMIC DNA]</scope>
    <source>
        <strain evidence="3">CGMCC 1.11022</strain>
    </source>
</reference>
<dbReference type="RefSeq" id="WP_208602467.1">
    <property type="nucleotide sequence ID" value="NZ_FNEE01000001.1"/>
</dbReference>
<feature type="compositionally biased region" description="Low complexity" evidence="1">
    <location>
        <begin position="1"/>
        <end position="33"/>
    </location>
</feature>
<keyword evidence="3" id="KW-1185">Reference proteome</keyword>
<dbReference type="AlphaFoldDB" id="A0A1G8JCG7"/>
<evidence type="ECO:0000313" key="3">
    <source>
        <dbReference type="Proteomes" id="UP000198894"/>
    </source>
</evidence>
<evidence type="ECO:0000256" key="1">
    <source>
        <dbReference type="SAM" id="MobiDB-lite"/>
    </source>
</evidence>
<proteinExistence type="predicted"/>
<organism evidence="2 3">
    <name type="scientific">Mesorhizobium muleiense</name>
    <dbReference type="NCBI Taxonomy" id="1004279"/>
    <lineage>
        <taxon>Bacteria</taxon>
        <taxon>Pseudomonadati</taxon>
        <taxon>Pseudomonadota</taxon>
        <taxon>Alphaproteobacteria</taxon>
        <taxon>Hyphomicrobiales</taxon>
        <taxon>Phyllobacteriaceae</taxon>
        <taxon>Mesorhizobium</taxon>
    </lineage>
</organism>
<name>A0A1G8JCG7_9HYPH</name>
<feature type="region of interest" description="Disordered" evidence="1">
    <location>
        <begin position="123"/>
        <end position="151"/>
    </location>
</feature>
<protein>
    <submittedName>
        <fullName evidence="2">Uncharacterized protein</fullName>
    </submittedName>
</protein>
<feature type="compositionally biased region" description="Polar residues" evidence="1">
    <location>
        <begin position="78"/>
        <end position="95"/>
    </location>
</feature>